<dbReference type="InterPro" id="IPR023168">
    <property type="entry name" value="GatB_Yqey_C_2"/>
</dbReference>
<dbReference type="AlphaFoldDB" id="Q1K281"/>
<keyword evidence="2" id="KW-1185">Reference proteome</keyword>
<proteinExistence type="predicted"/>
<dbReference type="EMBL" id="AAEW02000004">
    <property type="protein sequence ID" value="EAT16558.1"/>
    <property type="molecule type" value="Genomic_DNA"/>
</dbReference>
<organism evidence="1 2">
    <name type="scientific">Desulfuromonas acetoxidans (strain DSM 684 / 11070)</name>
    <dbReference type="NCBI Taxonomy" id="281689"/>
    <lineage>
        <taxon>Bacteria</taxon>
        <taxon>Pseudomonadati</taxon>
        <taxon>Thermodesulfobacteriota</taxon>
        <taxon>Desulfuromonadia</taxon>
        <taxon>Desulfuromonadales</taxon>
        <taxon>Desulfuromonadaceae</taxon>
        <taxon>Desulfuromonas</taxon>
    </lineage>
</organism>
<dbReference type="PANTHER" id="PTHR28055:SF1">
    <property type="entry name" value="ALTERED INHERITANCE OF MITOCHONDRIA PROTEIN 41, MITOCHONDRIAL"/>
    <property type="match status" value="1"/>
</dbReference>
<dbReference type="SUPFAM" id="SSF89095">
    <property type="entry name" value="GatB/YqeY motif"/>
    <property type="match status" value="1"/>
</dbReference>
<dbReference type="GO" id="GO:0016884">
    <property type="term" value="F:carbon-nitrogen ligase activity, with glutamine as amido-N-donor"/>
    <property type="evidence" value="ECO:0007669"/>
    <property type="project" value="InterPro"/>
</dbReference>
<reference evidence="1" key="1">
    <citation type="submission" date="2006-05" db="EMBL/GenBank/DDBJ databases">
        <title>Annotation of the draft genome assembly of Desulfuromonas acetoxidans DSM 684.</title>
        <authorList>
            <consortium name="US DOE Joint Genome Institute (JGI-ORNL)"/>
            <person name="Larimer F."/>
            <person name="Land M."/>
            <person name="Hauser L."/>
        </authorList>
    </citation>
    <scope>NUCLEOTIDE SEQUENCE [LARGE SCALE GENOMIC DNA]</scope>
    <source>
        <strain evidence="1">DSM 684</strain>
    </source>
</reference>
<dbReference type="InterPro" id="IPR003789">
    <property type="entry name" value="Asn/Gln_tRNA_amidoTrase-B-like"/>
</dbReference>
<accession>Q1K281</accession>
<dbReference type="OrthoDB" id="9788127at2"/>
<dbReference type="Proteomes" id="UP000005695">
    <property type="component" value="Unassembled WGS sequence"/>
</dbReference>
<evidence type="ECO:0000313" key="1">
    <source>
        <dbReference type="EMBL" id="EAT16558.1"/>
    </source>
</evidence>
<protein>
    <submittedName>
        <fullName evidence="1">GatB/Yqey</fullName>
    </submittedName>
</protein>
<sequence length="149" mass="16961">MDLQQRLNEAMKEAMKAKQTERLGVIRLIRTAIKNAEIDQRKEMDDAAIIAVMSTLLKQRRESAQIYRDNERLDLAEKEEREIEVLQEFLPQALTEEELKQLVEATIAEVGATSMKEMGAVMKKVTAQTVGRADGRQVSELVKACLMNR</sequence>
<dbReference type="Gene3D" id="1.10.10.410">
    <property type="match status" value="1"/>
</dbReference>
<dbReference type="InterPro" id="IPR019004">
    <property type="entry name" value="YqeY/Aim41"/>
</dbReference>
<name>Q1K281_DESA6</name>
<dbReference type="Pfam" id="PF09424">
    <property type="entry name" value="YqeY"/>
    <property type="match status" value="1"/>
</dbReference>
<dbReference type="Gene3D" id="1.10.1510.10">
    <property type="entry name" value="Uncharacterised protein YqeY/AIM41 PF09424, N-terminal domain"/>
    <property type="match status" value="1"/>
</dbReference>
<reference evidence="1" key="2">
    <citation type="submission" date="2006-05" db="EMBL/GenBank/DDBJ databases">
        <title>Sequencing of the draft genome and assembly of Desulfuromonas acetoxidans DSM 684.</title>
        <authorList>
            <consortium name="US DOE Joint Genome Institute (JGI-PGF)"/>
            <person name="Copeland A."/>
            <person name="Lucas S."/>
            <person name="Lapidus A."/>
            <person name="Barry K."/>
            <person name="Detter J.C."/>
            <person name="Glavina del Rio T."/>
            <person name="Hammon N."/>
            <person name="Israni S."/>
            <person name="Dalin E."/>
            <person name="Tice H."/>
            <person name="Bruce D."/>
            <person name="Pitluck S."/>
            <person name="Richardson P."/>
        </authorList>
    </citation>
    <scope>NUCLEOTIDE SEQUENCE [LARGE SCALE GENOMIC DNA]</scope>
    <source>
        <strain evidence="1">DSM 684</strain>
    </source>
</reference>
<evidence type="ECO:0000313" key="2">
    <source>
        <dbReference type="Proteomes" id="UP000005695"/>
    </source>
</evidence>
<comment type="caution">
    <text evidence="1">The sequence shown here is derived from an EMBL/GenBank/DDBJ whole genome shotgun (WGS) entry which is preliminary data.</text>
</comment>
<dbReference type="InterPro" id="IPR042184">
    <property type="entry name" value="YqeY/Aim41_N"/>
</dbReference>
<dbReference type="RefSeq" id="WP_005998545.1">
    <property type="nucleotide sequence ID" value="NZ_AAEW02000004.1"/>
</dbReference>
<dbReference type="PANTHER" id="PTHR28055">
    <property type="entry name" value="ALTERED INHERITANCE OF MITOCHONDRIA PROTEIN 41, MITOCHONDRIAL"/>
    <property type="match status" value="1"/>
</dbReference>
<gene>
    <name evidence="1" type="ORF">Dace_2653</name>
</gene>